<evidence type="ECO:0000256" key="2">
    <source>
        <dbReference type="ARBA" id="ARBA00022695"/>
    </source>
</evidence>
<dbReference type="GO" id="GO:0003964">
    <property type="term" value="F:RNA-directed DNA polymerase activity"/>
    <property type="evidence" value="ECO:0007669"/>
    <property type="project" value="UniProtKB-KW"/>
</dbReference>
<dbReference type="Pfam" id="PF17917">
    <property type="entry name" value="RT_RNaseH"/>
    <property type="match status" value="1"/>
</dbReference>
<dbReference type="InterPro" id="IPR043502">
    <property type="entry name" value="DNA/RNA_pol_sf"/>
</dbReference>
<reference evidence="8" key="1">
    <citation type="journal article" date="2019" name="Sci. Rep.">
        <title>Draft genome of Tanacetum cinerariifolium, the natural source of mosquito coil.</title>
        <authorList>
            <person name="Yamashiro T."/>
            <person name="Shiraishi A."/>
            <person name="Satake H."/>
            <person name="Nakayama K."/>
        </authorList>
    </citation>
    <scope>NUCLEOTIDE SEQUENCE</scope>
</reference>
<keyword evidence="3" id="KW-0540">Nuclease</keyword>
<evidence type="ECO:0000259" key="7">
    <source>
        <dbReference type="Pfam" id="PF17917"/>
    </source>
</evidence>
<dbReference type="EMBL" id="BKCJ011001459">
    <property type="protein sequence ID" value="GFC64243.1"/>
    <property type="molecule type" value="Genomic_DNA"/>
</dbReference>
<protein>
    <submittedName>
        <fullName evidence="8">Retrovirus-related Pol polyprotein from transposon 17.6</fullName>
    </submittedName>
</protein>
<dbReference type="PANTHER" id="PTHR34072">
    <property type="entry name" value="ENZYMATIC POLYPROTEIN-RELATED"/>
    <property type="match status" value="1"/>
</dbReference>
<dbReference type="CDD" id="cd09274">
    <property type="entry name" value="RNase_HI_RT_Ty3"/>
    <property type="match status" value="1"/>
</dbReference>
<evidence type="ECO:0000313" key="8">
    <source>
        <dbReference type="EMBL" id="GFC64243.1"/>
    </source>
</evidence>
<evidence type="ECO:0000256" key="5">
    <source>
        <dbReference type="ARBA" id="ARBA00022801"/>
    </source>
</evidence>
<gene>
    <name evidence="8" type="ORF">Tci_836213</name>
</gene>
<dbReference type="SUPFAM" id="SSF56672">
    <property type="entry name" value="DNA/RNA polymerases"/>
    <property type="match status" value="1"/>
</dbReference>
<name>A0A699QCN8_TANCI</name>
<evidence type="ECO:0000256" key="1">
    <source>
        <dbReference type="ARBA" id="ARBA00022679"/>
    </source>
</evidence>
<keyword evidence="1" id="KW-0808">Transferase</keyword>
<feature type="domain" description="Reverse transcriptase RNase H-like" evidence="7">
    <location>
        <begin position="1"/>
        <end position="66"/>
    </location>
</feature>
<sequence>MNEAQDNCITTEKQLLAVMFAFEKFCKYLVLSKTIVFTDHSAPRYLFTKQDAKPRLIRWILLLQEFDIEIRDKKGVENLAVDHLSRLENPDLGRLTRAEIRDLFPEERLMA</sequence>
<comment type="caution">
    <text evidence="8">The sequence shown here is derived from an EMBL/GenBank/DDBJ whole genome shotgun (WGS) entry which is preliminary data.</text>
</comment>
<proteinExistence type="predicted"/>
<dbReference type="GO" id="GO:0004519">
    <property type="term" value="F:endonuclease activity"/>
    <property type="evidence" value="ECO:0007669"/>
    <property type="project" value="UniProtKB-KW"/>
</dbReference>
<keyword evidence="4" id="KW-0255">Endonuclease</keyword>
<dbReference type="AlphaFoldDB" id="A0A699QCN8"/>
<evidence type="ECO:0000256" key="4">
    <source>
        <dbReference type="ARBA" id="ARBA00022759"/>
    </source>
</evidence>
<dbReference type="InterPro" id="IPR041373">
    <property type="entry name" value="RT_RNaseH"/>
</dbReference>
<evidence type="ECO:0000256" key="3">
    <source>
        <dbReference type="ARBA" id="ARBA00022722"/>
    </source>
</evidence>
<keyword evidence="5" id="KW-0378">Hydrolase</keyword>
<dbReference type="GO" id="GO:0016787">
    <property type="term" value="F:hydrolase activity"/>
    <property type="evidence" value="ECO:0007669"/>
    <property type="project" value="UniProtKB-KW"/>
</dbReference>
<dbReference type="PANTHER" id="PTHR34072:SF44">
    <property type="entry name" value="RNA-DIRECTED DNA POLYMERASE"/>
    <property type="match status" value="1"/>
</dbReference>
<organism evidence="8">
    <name type="scientific">Tanacetum cinerariifolium</name>
    <name type="common">Dalmatian daisy</name>
    <name type="synonym">Chrysanthemum cinerariifolium</name>
    <dbReference type="NCBI Taxonomy" id="118510"/>
    <lineage>
        <taxon>Eukaryota</taxon>
        <taxon>Viridiplantae</taxon>
        <taxon>Streptophyta</taxon>
        <taxon>Embryophyta</taxon>
        <taxon>Tracheophyta</taxon>
        <taxon>Spermatophyta</taxon>
        <taxon>Magnoliopsida</taxon>
        <taxon>eudicotyledons</taxon>
        <taxon>Gunneridae</taxon>
        <taxon>Pentapetalae</taxon>
        <taxon>asterids</taxon>
        <taxon>campanulids</taxon>
        <taxon>Asterales</taxon>
        <taxon>Asteraceae</taxon>
        <taxon>Asteroideae</taxon>
        <taxon>Anthemideae</taxon>
        <taxon>Anthemidinae</taxon>
        <taxon>Tanacetum</taxon>
    </lineage>
</organism>
<keyword evidence="2" id="KW-0548">Nucleotidyltransferase</keyword>
<evidence type="ECO:0000256" key="6">
    <source>
        <dbReference type="ARBA" id="ARBA00022918"/>
    </source>
</evidence>
<feature type="non-terminal residue" evidence="8">
    <location>
        <position position="111"/>
    </location>
</feature>
<accession>A0A699QCN8</accession>
<keyword evidence="6" id="KW-0695">RNA-directed DNA polymerase</keyword>